<reference evidence="5" key="1">
    <citation type="submission" date="2014-12" db="EMBL/GenBank/DDBJ databases">
        <title>Insight into the proteome of Arion vulgaris.</title>
        <authorList>
            <person name="Aradska J."/>
            <person name="Bulat T."/>
            <person name="Smidak R."/>
            <person name="Sarate P."/>
            <person name="Gangsoo J."/>
            <person name="Sialana F."/>
            <person name="Bilban M."/>
            <person name="Lubec G."/>
        </authorList>
    </citation>
    <scope>NUCLEOTIDE SEQUENCE</scope>
    <source>
        <tissue evidence="5">Skin</tissue>
    </source>
</reference>
<keyword evidence="2" id="KW-0677">Repeat</keyword>
<feature type="repeat" description="CSPG" evidence="4">
    <location>
        <begin position="1"/>
        <end position="88"/>
    </location>
</feature>
<dbReference type="EMBL" id="HACG01007187">
    <property type="protein sequence ID" value="CEK54052.1"/>
    <property type="molecule type" value="Transcribed_RNA"/>
</dbReference>
<feature type="non-terminal residue" evidence="5">
    <location>
        <position position="98"/>
    </location>
</feature>
<evidence type="ECO:0000313" key="5">
    <source>
        <dbReference type="EMBL" id="CEK54052.1"/>
    </source>
</evidence>
<accession>A0A0B6YCN9</accession>
<dbReference type="PANTHER" id="PTHR45739:SF8">
    <property type="entry name" value="FRAS1-RELATED EXTRACELLULAR MATRIX PROTEIN 1"/>
    <property type="match status" value="1"/>
</dbReference>
<keyword evidence="1" id="KW-0732">Signal</keyword>
<feature type="non-terminal residue" evidence="5">
    <location>
        <position position="1"/>
    </location>
</feature>
<evidence type="ECO:0008006" key="6">
    <source>
        <dbReference type="Google" id="ProtNLM"/>
    </source>
</evidence>
<dbReference type="PROSITE" id="PS51854">
    <property type="entry name" value="CSPG"/>
    <property type="match status" value="1"/>
</dbReference>
<dbReference type="AlphaFoldDB" id="A0A0B6YCN9"/>
<gene>
    <name evidence="5" type="primary">ORF21839</name>
</gene>
<dbReference type="InterPro" id="IPR051561">
    <property type="entry name" value="FRAS1_ECM"/>
</dbReference>
<protein>
    <recommendedName>
        <fullName evidence="6">Cadherin domain-containing protein</fullName>
    </recommendedName>
</protein>
<name>A0A0B6YCN9_9EUPU</name>
<evidence type="ECO:0000256" key="2">
    <source>
        <dbReference type="ARBA" id="ARBA00022737"/>
    </source>
</evidence>
<dbReference type="GO" id="GO:0009653">
    <property type="term" value="P:anatomical structure morphogenesis"/>
    <property type="evidence" value="ECO:0007669"/>
    <property type="project" value="TreeGrafter"/>
</dbReference>
<sequence>SYLAELAGNHIGFRITNRILSTEDRDSPDDNLLYSLTSPPKWGYVINRAIGNRSITNWTQGDINRQQIEYILRPGVNATMDSFFFTISDKGGNVLANQ</sequence>
<keyword evidence="3" id="KW-0325">Glycoprotein</keyword>
<dbReference type="InterPro" id="IPR039005">
    <property type="entry name" value="CSPG_rpt"/>
</dbReference>
<dbReference type="Pfam" id="PF16184">
    <property type="entry name" value="Cadherin_3"/>
    <property type="match status" value="1"/>
</dbReference>
<evidence type="ECO:0000256" key="3">
    <source>
        <dbReference type="ARBA" id="ARBA00023180"/>
    </source>
</evidence>
<organism evidence="5">
    <name type="scientific">Arion vulgaris</name>
    <dbReference type="NCBI Taxonomy" id="1028688"/>
    <lineage>
        <taxon>Eukaryota</taxon>
        <taxon>Metazoa</taxon>
        <taxon>Spiralia</taxon>
        <taxon>Lophotrochozoa</taxon>
        <taxon>Mollusca</taxon>
        <taxon>Gastropoda</taxon>
        <taxon>Heterobranchia</taxon>
        <taxon>Euthyneura</taxon>
        <taxon>Panpulmonata</taxon>
        <taxon>Eupulmonata</taxon>
        <taxon>Stylommatophora</taxon>
        <taxon>Helicina</taxon>
        <taxon>Arionoidea</taxon>
        <taxon>Arionidae</taxon>
        <taxon>Arion</taxon>
    </lineage>
</organism>
<evidence type="ECO:0000256" key="1">
    <source>
        <dbReference type="ARBA" id="ARBA00022729"/>
    </source>
</evidence>
<dbReference type="PANTHER" id="PTHR45739">
    <property type="entry name" value="MATRIX PROTEIN, PUTATIVE-RELATED"/>
    <property type="match status" value="1"/>
</dbReference>
<proteinExistence type="predicted"/>
<evidence type="ECO:0000256" key="4">
    <source>
        <dbReference type="PROSITE-ProRule" id="PRU01201"/>
    </source>
</evidence>